<dbReference type="AlphaFoldDB" id="A0A2A2ZBF6"/>
<proteinExistence type="predicted"/>
<dbReference type="EMBL" id="NSFD01000056">
    <property type="protein sequence ID" value="PBA23733.1"/>
    <property type="molecule type" value="Genomic_DNA"/>
</dbReference>
<evidence type="ECO:0000256" key="1">
    <source>
        <dbReference type="SAM" id="MobiDB-lite"/>
    </source>
</evidence>
<feature type="region of interest" description="Disordered" evidence="1">
    <location>
        <begin position="14"/>
        <end position="55"/>
    </location>
</feature>
<gene>
    <name evidence="2" type="ORF">CKJ66_27020</name>
</gene>
<feature type="region of interest" description="Disordered" evidence="1">
    <location>
        <begin position="160"/>
        <end position="187"/>
    </location>
</feature>
<comment type="caution">
    <text evidence="2">The sequence shown here is derived from an EMBL/GenBank/DDBJ whole genome shotgun (WGS) entry which is preliminary data.</text>
</comment>
<feature type="compositionally biased region" description="Basic and acidic residues" evidence="1">
    <location>
        <begin position="174"/>
        <end position="186"/>
    </location>
</feature>
<evidence type="ECO:0000313" key="3">
    <source>
        <dbReference type="Proteomes" id="UP000217768"/>
    </source>
</evidence>
<evidence type="ECO:0000313" key="2">
    <source>
        <dbReference type="EMBL" id="PBA23733.1"/>
    </source>
</evidence>
<organism evidence="2 3">
    <name type="scientific">Mycobacterium avium</name>
    <dbReference type="NCBI Taxonomy" id="1764"/>
    <lineage>
        <taxon>Bacteria</taxon>
        <taxon>Bacillati</taxon>
        <taxon>Actinomycetota</taxon>
        <taxon>Actinomycetes</taxon>
        <taxon>Mycobacteriales</taxon>
        <taxon>Mycobacteriaceae</taxon>
        <taxon>Mycobacterium</taxon>
        <taxon>Mycobacterium avium complex (MAC)</taxon>
    </lineage>
</organism>
<accession>A0A2A2ZBF6</accession>
<reference evidence="2 3" key="1">
    <citation type="submission" date="2017-08" db="EMBL/GenBank/DDBJ databases">
        <title>Phylogenetic analysis of Mycobacterium avium complex whole genomes.</title>
        <authorList>
            <person name="Caverly L.J."/>
            <person name="Spilker T."/>
            <person name="Lipuma J."/>
        </authorList>
    </citation>
    <scope>NUCLEOTIDE SEQUENCE [LARGE SCALE GENOMIC DNA]</scope>
    <source>
        <strain evidence="2 3">FLAC0165</strain>
    </source>
</reference>
<protein>
    <submittedName>
        <fullName evidence="2">Uncharacterized protein</fullName>
    </submittedName>
</protein>
<sequence>MEFADLVDAQLREARALVGTGNPPQPSAPGQPSPQPAPPAGWSGVAQHRATEQSIDLGRTRNVVDDANARVHNAVARVESVGPRALQQLDTVEAGWAQDRAALGSQRGTPEGMVGLAQAGQHRVAESRQIVLNAAAEYAQSAEAVRVAQRQLPRDVAAPLAHVDPKPPPPAPTESDKGAPDPDDVRPYACYLGSKDNDPVKICGPTPALHTWYVENGRFVQVEGDKVTPDAKVEISAGPGEIMETSIDPAGNVGEVKVWLSGPPSPQDFQKWSEGGQRDVNFWWQNPDGSIGVDRRWGNGKVVYQGSLPPGPDWGY</sequence>
<feature type="compositionally biased region" description="Pro residues" evidence="1">
    <location>
        <begin position="23"/>
        <end position="39"/>
    </location>
</feature>
<name>A0A2A2ZBF6_MYCAV</name>
<dbReference type="RefSeq" id="WP_095795262.1">
    <property type="nucleotide sequence ID" value="NZ_NSFD01000056.1"/>
</dbReference>
<dbReference type="Proteomes" id="UP000217768">
    <property type="component" value="Unassembled WGS sequence"/>
</dbReference>